<dbReference type="AlphaFoldDB" id="A0A1Y1UBP7"/>
<dbReference type="InParanoid" id="A0A1Y1UBP7"/>
<sequence>MASSVCSDHPRLKAGLPPTPRGWNNLCLNYVPSALPPLPQLSPIARTFVTLDRPDMIKRLSWVGDAVLEGAATSNLIAQVFELAGIEKWLYLFRSDVLSNNVFSYLALSYGLIDPLIASMRPQKASADLFEAYLGACELERESIETMYEFKWFFKALFSEMVWPTIRFITQVPTFCSLPSKEFKRVISQMTATWPGMLLEASDGDRTRSRRVVVTPTRTRLGKRAKAAYKPTVVLEARQDGCKRKIDSSTSSDQPQTKKKTVREQGKGKGRESPDEVIIDLVSSDSDQDLNDNEDSDRSEVYEALHDDRTVERLVIDLTMESSDDEEELMERSIHSM</sequence>
<feature type="compositionally biased region" description="Acidic residues" evidence="1">
    <location>
        <begin position="286"/>
        <end position="295"/>
    </location>
</feature>
<feature type="compositionally biased region" description="Basic and acidic residues" evidence="1">
    <location>
        <begin position="296"/>
        <end position="305"/>
    </location>
</feature>
<dbReference type="GeneID" id="33561101"/>
<feature type="domain" description="RNase III" evidence="2">
    <location>
        <begin position="59"/>
        <end position="140"/>
    </location>
</feature>
<name>A0A1Y1UBP7_9TREE</name>
<comment type="caution">
    <text evidence="3">The sequence shown here is derived from an EMBL/GenBank/DDBJ whole genome shotgun (WGS) entry which is preliminary data.</text>
</comment>
<dbReference type="InterPro" id="IPR000999">
    <property type="entry name" value="RNase_III_dom"/>
</dbReference>
<dbReference type="GO" id="GO:0006396">
    <property type="term" value="P:RNA processing"/>
    <property type="evidence" value="ECO:0007669"/>
    <property type="project" value="InterPro"/>
</dbReference>
<dbReference type="EMBL" id="NBSH01000011">
    <property type="protein sequence ID" value="ORX35422.1"/>
    <property type="molecule type" value="Genomic_DNA"/>
</dbReference>
<keyword evidence="4" id="KW-1185">Reference proteome</keyword>
<organism evidence="3 4">
    <name type="scientific">Kockovaella imperatae</name>
    <dbReference type="NCBI Taxonomy" id="4999"/>
    <lineage>
        <taxon>Eukaryota</taxon>
        <taxon>Fungi</taxon>
        <taxon>Dikarya</taxon>
        <taxon>Basidiomycota</taxon>
        <taxon>Agaricomycotina</taxon>
        <taxon>Tremellomycetes</taxon>
        <taxon>Tremellales</taxon>
        <taxon>Cuniculitremaceae</taxon>
        <taxon>Kockovaella</taxon>
    </lineage>
</organism>
<dbReference type="RefSeq" id="XP_021869612.1">
    <property type="nucleotide sequence ID" value="XM_022019292.1"/>
</dbReference>
<proteinExistence type="predicted"/>
<dbReference type="Pfam" id="PF00636">
    <property type="entry name" value="Ribonuclease_3"/>
    <property type="match status" value="1"/>
</dbReference>
<evidence type="ECO:0000259" key="2">
    <source>
        <dbReference type="Pfam" id="PF00636"/>
    </source>
</evidence>
<protein>
    <recommendedName>
        <fullName evidence="2">RNase III domain-containing protein</fullName>
    </recommendedName>
</protein>
<feature type="region of interest" description="Disordered" evidence="1">
    <location>
        <begin position="240"/>
        <end position="305"/>
    </location>
</feature>
<feature type="compositionally biased region" description="Basic and acidic residues" evidence="1">
    <location>
        <begin position="262"/>
        <end position="274"/>
    </location>
</feature>
<evidence type="ECO:0000313" key="4">
    <source>
        <dbReference type="Proteomes" id="UP000193218"/>
    </source>
</evidence>
<dbReference type="GO" id="GO:0004525">
    <property type="term" value="F:ribonuclease III activity"/>
    <property type="evidence" value="ECO:0007669"/>
    <property type="project" value="InterPro"/>
</dbReference>
<dbReference type="Gene3D" id="1.10.1520.10">
    <property type="entry name" value="Ribonuclease III domain"/>
    <property type="match status" value="1"/>
</dbReference>
<gene>
    <name evidence="3" type="ORF">BD324DRAFT_97359</name>
</gene>
<dbReference type="InterPro" id="IPR036389">
    <property type="entry name" value="RNase_III_sf"/>
</dbReference>
<dbReference type="Proteomes" id="UP000193218">
    <property type="component" value="Unassembled WGS sequence"/>
</dbReference>
<evidence type="ECO:0000313" key="3">
    <source>
        <dbReference type="EMBL" id="ORX35422.1"/>
    </source>
</evidence>
<reference evidence="3 4" key="1">
    <citation type="submission" date="2017-03" db="EMBL/GenBank/DDBJ databases">
        <title>Widespread Adenine N6-methylation of Active Genes in Fungi.</title>
        <authorList>
            <consortium name="DOE Joint Genome Institute"/>
            <person name="Mondo S.J."/>
            <person name="Dannebaum R.O."/>
            <person name="Kuo R.C."/>
            <person name="Louie K.B."/>
            <person name="Bewick A.J."/>
            <person name="Labutti K."/>
            <person name="Haridas S."/>
            <person name="Kuo A."/>
            <person name="Salamov A."/>
            <person name="Ahrendt S.R."/>
            <person name="Lau R."/>
            <person name="Bowen B.P."/>
            <person name="Lipzen A."/>
            <person name="Sullivan W."/>
            <person name="Andreopoulos W.B."/>
            <person name="Clum A."/>
            <person name="Lindquist E."/>
            <person name="Daum C."/>
            <person name="Northen T.R."/>
            <person name="Ramamoorthy G."/>
            <person name="Schmitz R.J."/>
            <person name="Gryganskyi A."/>
            <person name="Culley D."/>
            <person name="Magnuson J."/>
            <person name="James T.Y."/>
            <person name="O'Malley M.A."/>
            <person name="Stajich J.E."/>
            <person name="Spatafora J.W."/>
            <person name="Visel A."/>
            <person name="Grigoriev I.V."/>
        </authorList>
    </citation>
    <scope>NUCLEOTIDE SEQUENCE [LARGE SCALE GENOMIC DNA]</scope>
    <source>
        <strain evidence="3 4">NRRL Y-17943</strain>
    </source>
</reference>
<accession>A0A1Y1UBP7</accession>
<dbReference type="SUPFAM" id="SSF69065">
    <property type="entry name" value="RNase III domain-like"/>
    <property type="match status" value="1"/>
</dbReference>
<evidence type="ECO:0000256" key="1">
    <source>
        <dbReference type="SAM" id="MobiDB-lite"/>
    </source>
</evidence>